<reference evidence="2 3" key="1">
    <citation type="submission" date="2011-05" db="EMBL/GenBank/DDBJ databases">
        <authorList>
            <person name="Sadunishvili T."/>
            <person name="Gaganidze D."/>
            <person name="Kropinski A.M."/>
            <person name="Lingohr E.J."/>
            <person name="Ghudumidze N."/>
            <person name="Kvesitadze G."/>
        </authorList>
    </citation>
    <scope>NUCLEOTIDE SEQUENCE [LARGE SCALE GENOMIC DNA]</scope>
</reference>
<dbReference type="GeneID" id="12980207"/>
<sequence>MADLHDPRIAITGTVQTEGVTMDGHTHEPAPKLSGSNAQLYRSGPPDMAYTEKQLINLINMMRYAMTSGHNELPTIAKASKHAYPEFAKALEEFSEEARLQIEDSLKASDRLELVERLYRAEQMKTAALAEHISI</sequence>
<dbReference type="RefSeq" id="YP_006383665.1">
    <property type="nucleotide sequence ID" value="NC_017981.1"/>
</dbReference>
<protein>
    <submittedName>
        <fullName evidence="2">Uncharacterized protein</fullName>
    </submittedName>
</protein>
<evidence type="ECO:0000256" key="1">
    <source>
        <dbReference type="SAM" id="MobiDB-lite"/>
    </source>
</evidence>
<proteinExistence type="predicted"/>
<name>I3PGZ1_9CAUD</name>
<evidence type="ECO:0000313" key="2">
    <source>
        <dbReference type="EMBL" id="AEX65726.1"/>
    </source>
</evidence>
<dbReference type="KEGG" id="vg:12980207"/>
<dbReference type="Proteomes" id="UP000005249">
    <property type="component" value="Segment"/>
</dbReference>
<gene>
    <name evidence="2" type="ORF">DIBBI_058</name>
</gene>
<evidence type="ECO:0000313" key="3">
    <source>
        <dbReference type="Proteomes" id="UP000005249"/>
    </source>
</evidence>
<feature type="region of interest" description="Disordered" evidence="1">
    <location>
        <begin position="1"/>
        <end position="40"/>
    </location>
</feature>
<organism evidence="2 3">
    <name type="scientific">Xanthomonas phage vB_XveM_DIBBI</name>
    <dbReference type="NCBI Taxonomy" id="1129194"/>
    <lineage>
        <taxon>Viruses</taxon>
        <taxon>Duplodnaviria</taxon>
        <taxon>Heunggongvirae</taxon>
        <taxon>Uroviricota</taxon>
        <taxon>Caudoviricetes</taxon>
        <taxon>Dibbivirus</taxon>
        <taxon>Dibbivirus DIBBI</taxon>
    </lineage>
</organism>
<keyword evidence="3" id="KW-1185">Reference proteome</keyword>
<accession>I3PGZ1</accession>
<dbReference type="EMBL" id="JN022534">
    <property type="protein sequence ID" value="AEX65726.1"/>
    <property type="molecule type" value="Genomic_DNA"/>
</dbReference>